<dbReference type="AlphaFoldDB" id="A0A947D387"/>
<reference evidence="2 3" key="1">
    <citation type="submission" date="2021-06" db="EMBL/GenBank/DDBJ databases">
        <authorList>
            <person name="Grouzdev D.S."/>
            <person name="Koziaeva V."/>
        </authorList>
    </citation>
    <scope>NUCLEOTIDE SEQUENCE [LARGE SCALE GENOMIC DNA]</scope>
    <source>
        <strain evidence="2 3">22</strain>
    </source>
</reference>
<dbReference type="RefSeq" id="WP_261967428.1">
    <property type="nucleotide sequence ID" value="NZ_JAHHZF010000002.1"/>
</dbReference>
<dbReference type="EMBL" id="JAHHZF010000002">
    <property type="protein sequence ID" value="MBT9288776.1"/>
    <property type="molecule type" value="Genomic_DNA"/>
</dbReference>
<dbReference type="Proteomes" id="UP000766595">
    <property type="component" value="Unassembled WGS sequence"/>
</dbReference>
<evidence type="ECO:0000256" key="1">
    <source>
        <dbReference type="SAM" id="MobiDB-lite"/>
    </source>
</evidence>
<feature type="compositionally biased region" description="Basic residues" evidence="1">
    <location>
        <begin position="73"/>
        <end position="83"/>
    </location>
</feature>
<gene>
    <name evidence="2" type="ORF">KL771_04910</name>
</gene>
<evidence type="ECO:0000313" key="2">
    <source>
        <dbReference type="EMBL" id="MBT9288776.1"/>
    </source>
</evidence>
<protein>
    <submittedName>
        <fullName evidence="2">Uncharacterized protein</fullName>
    </submittedName>
</protein>
<comment type="caution">
    <text evidence="2">The sequence shown here is derived from an EMBL/GenBank/DDBJ whole genome shotgun (WGS) entry which is preliminary data.</text>
</comment>
<evidence type="ECO:0000313" key="3">
    <source>
        <dbReference type="Proteomes" id="UP000766595"/>
    </source>
</evidence>
<organism evidence="2 3">
    <name type="scientific">Prosthecodimorpha staleyi</name>
    <dbReference type="NCBI Taxonomy" id="2840188"/>
    <lineage>
        <taxon>Bacteria</taxon>
        <taxon>Pseudomonadati</taxon>
        <taxon>Pseudomonadota</taxon>
        <taxon>Alphaproteobacteria</taxon>
        <taxon>Hyphomicrobiales</taxon>
        <taxon>Ancalomicrobiaceae</taxon>
        <taxon>Prosthecodimorpha</taxon>
    </lineage>
</organism>
<keyword evidence="3" id="KW-1185">Reference proteome</keyword>
<proteinExistence type="predicted"/>
<feature type="region of interest" description="Disordered" evidence="1">
    <location>
        <begin position="68"/>
        <end position="94"/>
    </location>
</feature>
<sequence length="94" mass="10881">MRQNALGGLALDTADGIFELQTLLGDFGGAERRIEGLQLRDERRASLLIDRAARLAGRFREGTDRPFEDRMIIRHHQPLRHQPRGSSRRDRYRT</sequence>
<name>A0A947D387_9HYPH</name>
<accession>A0A947D387</accession>